<dbReference type="Proteomes" id="UP001139493">
    <property type="component" value="Unassembled WGS sequence"/>
</dbReference>
<evidence type="ECO:0000313" key="3">
    <source>
        <dbReference type="Proteomes" id="UP001139493"/>
    </source>
</evidence>
<feature type="compositionally biased region" description="Polar residues" evidence="1">
    <location>
        <begin position="99"/>
        <end position="111"/>
    </location>
</feature>
<evidence type="ECO:0000256" key="1">
    <source>
        <dbReference type="SAM" id="MobiDB-lite"/>
    </source>
</evidence>
<reference evidence="2" key="1">
    <citation type="submission" date="2022-06" db="EMBL/GenBank/DDBJ databases">
        <title>Genomic Encyclopedia of Archaeal and Bacterial Type Strains, Phase II (KMG-II): from individual species to whole genera.</title>
        <authorList>
            <person name="Goeker M."/>
        </authorList>
    </citation>
    <scope>NUCLEOTIDE SEQUENCE</scope>
    <source>
        <strain evidence="2">DSM 26652</strain>
    </source>
</reference>
<evidence type="ECO:0000313" key="2">
    <source>
        <dbReference type="EMBL" id="MCP2263283.1"/>
    </source>
</evidence>
<dbReference type="Pfam" id="PF06013">
    <property type="entry name" value="WXG100"/>
    <property type="match status" value="1"/>
</dbReference>
<organism evidence="2 3">
    <name type="scientific">Promicromonospora thailandica</name>
    <dbReference type="NCBI Taxonomy" id="765201"/>
    <lineage>
        <taxon>Bacteria</taxon>
        <taxon>Bacillati</taxon>
        <taxon>Actinomycetota</taxon>
        <taxon>Actinomycetes</taxon>
        <taxon>Micrococcales</taxon>
        <taxon>Promicromonosporaceae</taxon>
        <taxon>Promicromonospora</taxon>
    </lineage>
</organism>
<dbReference type="InterPro" id="IPR036689">
    <property type="entry name" value="ESAT-6-like_sf"/>
</dbReference>
<dbReference type="AlphaFoldDB" id="A0A9X2JUQ6"/>
<protein>
    <submittedName>
        <fullName evidence="2">WXG100 family type VII secretion target</fullName>
    </submittedName>
</protein>
<gene>
    <name evidence="2" type="ORF">APR03_000606</name>
</gene>
<accession>A0A9X2JUQ6</accession>
<dbReference type="SUPFAM" id="SSF140453">
    <property type="entry name" value="EsxAB dimer-like"/>
    <property type="match status" value="1"/>
</dbReference>
<keyword evidence="3" id="KW-1185">Reference proteome</keyword>
<dbReference type="InterPro" id="IPR010310">
    <property type="entry name" value="T7SS_ESAT-6-like"/>
</dbReference>
<sequence length="111" mass="12794">MPSATLSPEEFRVQLGQLRAAIGAVRREHATITAAMGQVETEFARAKEAWSTPAALTYEDVQKWFEHAAHELEELLAEMTRRMQHSYEVYRDVEERNSRNLSPQHNQQNGR</sequence>
<dbReference type="EMBL" id="JAMTCS010000001">
    <property type="protein sequence ID" value="MCP2263283.1"/>
    <property type="molecule type" value="Genomic_DNA"/>
</dbReference>
<proteinExistence type="predicted"/>
<dbReference type="Gene3D" id="1.10.287.1060">
    <property type="entry name" value="ESAT-6-like"/>
    <property type="match status" value="1"/>
</dbReference>
<feature type="region of interest" description="Disordered" evidence="1">
    <location>
        <begin position="91"/>
        <end position="111"/>
    </location>
</feature>
<comment type="caution">
    <text evidence="2">The sequence shown here is derived from an EMBL/GenBank/DDBJ whole genome shotgun (WGS) entry which is preliminary data.</text>
</comment>
<name>A0A9X2JUQ6_9MICO</name>